<feature type="compositionally biased region" description="Polar residues" evidence="1">
    <location>
        <begin position="19"/>
        <end position="31"/>
    </location>
</feature>
<dbReference type="AlphaFoldDB" id="A0A2N3KXF0"/>
<dbReference type="InterPro" id="IPR015919">
    <property type="entry name" value="Cadherin-like_sf"/>
</dbReference>
<reference evidence="3 4" key="1">
    <citation type="submission" date="2017-09" db="EMBL/GenBank/DDBJ databases">
        <title>Biodiversity and function of Thalassospira species in the particle-attached aromatic-hydrocarbon-degrading consortia from the surface seawater of the South China Sea.</title>
        <authorList>
            <person name="Dong C."/>
            <person name="Liu R."/>
            <person name="Shao Z."/>
        </authorList>
    </citation>
    <scope>NUCLEOTIDE SEQUENCE [LARGE SCALE GENOMIC DNA]</scope>
    <source>
        <strain evidence="3 4">CSC1P2</strain>
    </source>
</reference>
<dbReference type="GO" id="GO:0005509">
    <property type="term" value="F:calcium ion binding"/>
    <property type="evidence" value="ECO:0007669"/>
    <property type="project" value="InterPro"/>
</dbReference>
<dbReference type="SUPFAM" id="SSF49313">
    <property type="entry name" value="Cadherin-like"/>
    <property type="match status" value="1"/>
</dbReference>
<feature type="region of interest" description="Disordered" evidence="1">
    <location>
        <begin position="116"/>
        <end position="139"/>
    </location>
</feature>
<dbReference type="Gene3D" id="2.60.40.10">
    <property type="entry name" value="Immunoglobulins"/>
    <property type="match status" value="1"/>
</dbReference>
<organism evidence="3 4">
    <name type="scientific">Thalassospira marina</name>
    <dbReference type="NCBI Taxonomy" id="2048283"/>
    <lineage>
        <taxon>Bacteria</taxon>
        <taxon>Pseudomonadati</taxon>
        <taxon>Pseudomonadota</taxon>
        <taxon>Alphaproteobacteria</taxon>
        <taxon>Rhodospirillales</taxon>
        <taxon>Thalassospiraceae</taxon>
        <taxon>Thalassospira</taxon>
    </lineage>
</organism>
<dbReference type="GO" id="GO:0016020">
    <property type="term" value="C:membrane"/>
    <property type="evidence" value="ECO:0007669"/>
    <property type="project" value="InterPro"/>
</dbReference>
<comment type="caution">
    <text evidence="3">The sequence shown here is derived from an EMBL/GenBank/DDBJ whole genome shotgun (WGS) entry which is preliminary data.</text>
</comment>
<feature type="compositionally biased region" description="Low complexity" evidence="1">
    <location>
        <begin position="116"/>
        <end position="131"/>
    </location>
</feature>
<feature type="region of interest" description="Disordered" evidence="1">
    <location>
        <begin position="373"/>
        <end position="476"/>
    </location>
</feature>
<feature type="non-terminal residue" evidence="3">
    <location>
        <position position="1"/>
    </location>
</feature>
<evidence type="ECO:0000259" key="2">
    <source>
        <dbReference type="SMART" id="SM00736"/>
    </source>
</evidence>
<evidence type="ECO:0000256" key="1">
    <source>
        <dbReference type="SAM" id="MobiDB-lite"/>
    </source>
</evidence>
<dbReference type="EMBL" id="NWTK01000003">
    <property type="protein sequence ID" value="PKR55156.1"/>
    <property type="molecule type" value="Genomic_DNA"/>
</dbReference>
<accession>A0A2N3KXF0</accession>
<dbReference type="InterPro" id="IPR013783">
    <property type="entry name" value="Ig-like_fold"/>
</dbReference>
<sequence>DITGTNDAPTLTDGASVALTGTNEDTTSSGTTVSSILTGAGYSDIDAGASSGIAITGMTGNGKWQYSTDGTNWVDIDSASASAAVLLTSTSQVRYIPDGNNGETANLTFKAWDQTTGSASTTGSVSTADSGTSGGGSAFSSQNASASMVVSNVNDAPTAPASLPGTIIENGGPMSYVVSVAGFNDIDGDNLSFTATLADGSALPAWLSYSVNGSNVTFSGNVPGDFIGDLEVRITATEDATAHLTASSNLTIQVEARPVVVVTPPASPPEPAPVPPVMSPPGTGNIGDAGTPVGSALDFGGRNGGEIVQPVTGQLGSLSPLDNSSTPVMAGLQSTTPPSIFGDTAGQTIFGGDVGAGTGILAGRTQLITSQGAGLGNDAGFEPANGNGEGTGTDEGAAGTPNLDGAAQNGGGDNGNASNGNGSADAEAGNAPNDAAQPDRAAPADAQNNGESDASPASENPGGDGDVAPEGNDNIQGALDNLALPSFVFKEAVLANADFTDQLAGAGGAFERHASALAKALSDFDASAA</sequence>
<dbReference type="RefSeq" id="WP_254424131.1">
    <property type="nucleotide sequence ID" value="NZ_NWTK01000003.1"/>
</dbReference>
<dbReference type="InterPro" id="IPR006644">
    <property type="entry name" value="Cadg"/>
</dbReference>
<name>A0A2N3KXF0_9PROT</name>
<dbReference type="Pfam" id="PF05345">
    <property type="entry name" value="He_PIG"/>
    <property type="match status" value="1"/>
</dbReference>
<dbReference type="Proteomes" id="UP000233597">
    <property type="component" value="Unassembled WGS sequence"/>
</dbReference>
<proteinExistence type="predicted"/>
<protein>
    <recommendedName>
        <fullName evidence="2">Dystroglycan-type cadherin-like domain-containing protein</fullName>
    </recommendedName>
</protein>
<dbReference type="SMART" id="SM00736">
    <property type="entry name" value="CADG"/>
    <property type="match status" value="1"/>
</dbReference>
<evidence type="ECO:0000313" key="3">
    <source>
        <dbReference type="EMBL" id="PKR55156.1"/>
    </source>
</evidence>
<gene>
    <name evidence="3" type="ORF">COO20_07205</name>
</gene>
<evidence type="ECO:0000313" key="4">
    <source>
        <dbReference type="Proteomes" id="UP000233597"/>
    </source>
</evidence>
<feature type="domain" description="Dystroglycan-type cadherin-like" evidence="2">
    <location>
        <begin position="148"/>
        <end position="261"/>
    </location>
</feature>
<feature type="region of interest" description="Disordered" evidence="1">
    <location>
        <begin position="1"/>
        <end position="31"/>
    </location>
</feature>
<feature type="compositionally biased region" description="Low complexity" evidence="1">
    <location>
        <begin position="394"/>
        <end position="407"/>
    </location>
</feature>
<feature type="region of interest" description="Disordered" evidence="1">
    <location>
        <begin position="284"/>
        <end position="304"/>
    </location>
</feature>
<feature type="compositionally biased region" description="Low complexity" evidence="1">
    <location>
        <begin position="415"/>
        <end position="449"/>
    </location>
</feature>